<name>F2TW51_SALR5</name>
<accession>F2TW51</accession>
<feature type="domain" description="Rab-GAP TBC" evidence="2">
    <location>
        <begin position="77"/>
        <end position="312"/>
    </location>
</feature>
<feature type="compositionally biased region" description="Low complexity" evidence="1">
    <location>
        <begin position="695"/>
        <end position="705"/>
    </location>
</feature>
<dbReference type="GO" id="GO:0031267">
    <property type="term" value="F:small GTPase binding"/>
    <property type="evidence" value="ECO:0007669"/>
    <property type="project" value="TreeGrafter"/>
</dbReference>
<reference evidence="3" key="1">
    <citation type="submission" date="2009-08" db="EMBL/GenBank/DDBJ databases">
        <title>Annotation of Salpingoeca rosetta.</title>
        <authorList>
            <consortium name="The Broad Institute Genome Sequencing Platform"/>
            <person name="Russ C."/>
            <person name="Cuomo C."/>
            <person name="Burger G."/>
            <person name="Gray M.W."/>
            <person name="Holland P.W.H."/>
            <person name="King N."/>
            <person name="Lang F.B.F."/>
            <person name="Roger A.J."/>
            <person name="Ruiz-Trillo I."/>
            <person name="Young S.K."/>
            <person name="Zeng Q."/>
            <person name="Gargeya S."/>
            <person name="Alvarado L."/>
            <person name="Berlin A."/>
            <person name="Chapman S.B."/>
            <person name="Chen Z."/>
            <person name="Freedman E."/>
            <person name="Gellesch M."/>
            <person name="Goldberg J."/>
            <person name="Griggs A."/>
            <person name="Gujja S."/>
            <person name="Heilman E."/>
            <person name="Heiman D."/>
            <person name="Howarth C."/>
            <person name="Mehta T."/>
            <person name="Neiman D."/>
            <person name="Pearson M."/>
            <person name="Roberts A."/>
            <person name="Saif S."/>
            <person name="Shea T."/>
            <person name="Shenoy N."/>
            <person name="Sisk P."/>
            <person name="Stolte C."/>
            <person name="Sykes S."/>
            <person name="White J."/>
            <person name="Yandava C."/>
            <person name="Haas B."/>
            <person name="Nusbaum C."/>
            <person name="Birren B."/>
        </authorList>
    </citation>
    <scope>NUCLEOTIDE SEQUENCE [LARGE SCALE GENOMIC DNA]</scope>
    <source>
        <strain evidence="3">ATCC 50818</strain>
    </source>
</reference>
<feature type="region of interest" description="Disordered" evidence="1">
    <location>
        <begin position="563"/>
        <end position="582"/>
    </location>
</feature>
<evidence type="ECO:0000313" key="4">
    <source>
        <dbReference type="Proteomes" id="UP000007799"/>
    </source>
</evidence>
<feature type="compositionally biased region" description="Polar residues" evidence="1">
    <location>
        <begin position="532"/>
        <end position="549"/>
    </location>
</feature>
<dbReference type="PANTHER" id="PTHR47219">
    <property type="entry name" value="RAB GTPASE-ACTIVATING PROTEIN 1-LIKE"/>
    <property type="match status" value="1"/>
</dbReference>
<dbReference type="Gene3D" id="1.10.472.80">
    <property type="entry name" value="Ypt/Rab-GAP domain of gyp1p, domain 3"/>
    <property type="match status" value="1"/>
</dbReference>
<feature type="compositionally biased region" description="Basic residues" evidence="1">
    <location>
        <begin position="713"/>
        <end position="739"/>
    </location>
</feature>
<dbReference type="Proteomes" id="UP000007799">
    <property type="component" value="Unassembled WGS sequence"/>
</dbReference>
<dbReference type="PANTHER" id="PTHR47219:SF9">
    <property type="entry name" value="GTPASE ACTIVATING PROTEIN AND CENTROSOME-ASSOCIATED, ISOFORM B"/>
    <property type="match status" value="1"/>
</dbReference>
<organism evidence="4">
    <name type="scientific">Salpingoeca rosetta (strain ATCC 50818 / BSB-021)</name>
    <dbReference type="NCBI Taxonomy" id="946362"/>
    <lineage>
        <taxon>Eukaryota</taxon>
        <taxon>Choanoflagellata</taxon>
        <taxon>Craspedida</taxon>
        <taxon>Salpingoecidae</taxon>
        <taxon>Salpingoeca</taxon>
    </lineage>
</organism>
<protein>
    <recommendedName>
        <fullName evidence="2">Rab-GAP TBC domain-containing protein</fullName>
    </recommendedName>
</protein>
<dbReference type="AlphaFoldDB" id="F2TW51"/>
<feature type="region of interest" description="Disordered" evidence="1">
    <location>
        <begin position="678"/>
        <end position="780"/>
    </location>
</feature>
<evidence type="ECO:0000313" key="3">
    <source>
        <dbReference type="EMBL" id="EGD72297.1"/>
    </source>
</evidence>
<dbReference type="EMBL" id="GL832955">
    <property type="protein sequence ID" value="EGD72297.1"/>
    <property type="molecule type" value="Genomic_DNA"/>
</dbReference>
<keyword evidence="4" id="KW-1185">Reference proteome</keyword>
<feature type="region of interest" description="Disordered" evidence="1">
    <location>
        <begin position="532"/>
        <end position="555"/>
    </location>
</feature>
<feature type="compositionally biased region" description="Basic and acidic residues" evidence="1">
    <location>
        <begin position="436"/>
        <end position="451"/>
    </location>
</feature>
<dbReference type="RefSeq" id="XP_004998867.1">
    <property type="nucleotide sequence ID" value="XM_004998810.1"/>
</dbReference>
<feature type="compositionally biased region" description="Low complexity" evidence="1">
    <location>
        <begin position="746"/>
        <end position="770"/>
    </location>
</feature>
<dbReference type="OMA" id="ENIAWAN"/>
<dbReference type="FunFam" id="1.10.8.270:FF:000007">
    <property type="entry name" value="TBC1 domain family member 10A"/>
    <property type="match status" value="1"/>
</dbReference>
<evidence type="ECO:0000259" key="2">
    <source>
        <dbReference type="PROSITE" id="PS50086"/>
    </source>
</evidence>
<proteinExistence type="predicted"/>
<dbReference type="SMART" id="SM00164">
    <property type="entry name" value="TBC"/>
    <property type="match status" value="1"/>
</dbReference>
<dbReference type="Pfam" id="PF00566">
    <property type="entry name" value="RabGAP-TBC"/>
    <property type="match status" value="1"/>
</dbReference>
<dbReference type="eggNOG" id="KOG2221">
    <property type="taxonomic scope" value="Eukaryota"/>
</dbReference>
<feature type="compositionally biased region" description="Acidic residues" evidence="1">
    <location>
        <begin position="499"/>
        <end position="509"/>
    </location>
</feature>
<dbReference type="STRING" id="946362.F2TW51"/>
<gene>
    <name evidence="3" type="ORF">PTSG_00316</name>
</gene>
<dbReference type="Gene3D" id="1.10.8.270">
    <property type="entry name" value="putative rabgap domain of human tbc1 domain family member 14 like domains"/>
    <property type="match status" value="1"/>
</dbReference>
<dbReference type="InterPro" id="IPR000195">
    <property type="entry name" value="Rab-GAP-TBC_dom"/>
</dbReference>
<sequence length="780" mass="87492">MGDRCRAASKLKFDRYGFLEREEDDQDEEGDFRCHDYGPEQEDREKEAYLKWQAVLKDWDNVQRSRPDMVFQLLQQGVPNALRGQIWQAMLEVEKVKANVDLDYNSEVQRIARLCQQREQRQTQLDKENIAWANDYSADEERGRPRPTDQQQDDEAPSIQAVKQIRLDLDRTFYTHVMFMECDGEGQQELFRVLAVYAAYNKETGYCQGMAYVAAVLLMHMKEEDAFWCFLSLMESALHLQGFYSERLVKIQEESRVFQGLIARRIPALAEHLNDMYMHPLMYVTQWFMCAFTSLPLWDTVLAIWDLLMFKGFVVLHQVGLSIMRVCANDLLQAETLATALPYLQHLPPHKLSQDFFMQEVWSVDEEELQQHLHEIRKAIRLGTSPSKLGPHYWQPQAPATPSIFRRVITMLKTPNSRRRAAAAARARNASISSKLADDTPKDETQGRGQHDAPAVAPDTEQQQQQQQQQLGQRGLASDDESCMQASPSILVGDVDVGVGDDGDRDVDGEALSSPVPALSSRVITSLNASLLSPQPESPASTARNSPFSPSFHRSGVLSPSFRGSIAVSPPTPADPHDVPVLFQSPGRIHGAIDFTSPTVAESLRAFTAKTPLRASQVTTPFTDTQPTSPVEVELQYVTDGAGTDKEGHMARATPQHQLFQETHAESPPRMCLTRLHTDQDSSEASNATPPPAPAASSSPLSRQSTPINKPRLAVHKKMQLRHHQRQRHQCHSSPKRGSFKGNRGTPLSTVTNSSTNTPTKQHTPTPTQPIRQSSSSSNC</sequence>
<evidence type="ECO:0000256" key="1">
    <source>
        <dbReference type="SAM" id="MobiDB-lite"/>
    </source>
</evidence>
<feature type="compositionally biased region" description="Polar residues" evidence="1">
    <location>
        <begin position="771"/>
        <end position="780"/>
    </location>
</feature>
<dbReference type="GeneID" id="16067855"/>
<feature type="compositionally biased region" description="Low complexity" evidence="1">
    <location>
        <begin position="422"/>
        <end position="431"/>
    </location>
</feature>
<dbReference type="InterPro" id="IPR050302">
    <property type="entry name" value="Rab_GAP_TBC_domain"/>
</dbReference>
<dbReference type="SUPFAM" id="SSF47923">
    <property type="entry name" value="Ypt/Rab-GAP domain of gyp1p"/>
    <property type="match status" value="2"/>
</dbReference>
<dbReference type="PROSITE" id="PS50086">
    <property type="entry name" value="TBC_RABGAP"/>
    <property type="match status" value="1"/>
</dbReference>
<dbReference type="Gene3D" id="1.10.10.750">
    <property type="entry name" value="Ypt/Rab-GAP domain of gyp1p, domain 1"/>
    <property type="match status" value="1"/>
</dbReference>
<dbReference type="OrthoDB" id="5985259at2759"/>
<feature type="region of interest" description="Disordered" evidence="1">
    <location>
        <begin position="416"/>
        <end position="514"/>
    </location>
</feature>
<dbReference type="KEGG" id="sre:PTSG_00316"/>
<feature type="region of interest" description="Disordered" evidence="1">
    <location>
        <begin position="134"/>
        <end position="157"/>
    </location>
</feature>
<dbReference type="InParanoid" id="F2TW51"/>
<dbReference type="GO" id="GO:0005096">
    <property type="term" value="F:GTPase activator activity"/>
    <property type="evidence" value="ECO:0007669"/>
    <property type="project" value="TreeGrafter"/>
</dbReference>
<dbReference type="InterPro" id="IPR035969">
    <property type="entry name" value="Rab-GAP_TBC_sf"/>
</dbReference>